<organism evidence="1 2">
    <name type="scientific">Cryptolaemus montrouzieri</name>
    <dbReference type="NCBI Taxonomy" id="559131"/>
    <lineage>
        <taxon>Eukaryota</taxon>
        <taxon>Metazoa</taxon>
        <taxon>Ecdysozoa</taxon>
        <taxon>Arthropoda</taxon>
        <taxon>Hexapoda</taxon>
        <taxon>Insecta</taxon>
        <taxon>Pterygota</taxon>
        <taxon>Neoptera</taxon>
        <taxon>Endopterygota</taxon>
        <taxon>Coleoptera</taxon>
        <taxon>Polyphaga</taxon>
        <taxon>Cucujiformia</taxon>
        <taxon>Coccinelloidea</taxon>
        <taxon>Coccinellidae</taxon>
        <taxon>Scymninae</taxon>
        <taxon>Scymnini</taxon>
        <taxon>Cryptolaemus</taxon>
    </lineage>
</organism>
<proteinExistence type="predicted"/>
<dbReference type="AlphaFoldDB" id="A0ABD2P134"/>
<dbReference type="Proteomes" id="UP001516400">
    <property type="component" value="Unassembled WGS sequence"/>
</dbReference>
<evidence type="ECO:0000313" key="2">
    <source>
        <dbReference type="Proteomes" id="UP001516400"/>
    </source>
</evidence>
<sequence length="184" mass="21553">MLEPIDKTAEFHIENVWNNFKNSVNDTLPMNLKTERPTKKQRWMTDDILDLMTERALHRNKSPEQYRRLNTEVMAKYGELKQVGTRKNVLRARSWVENMICSICIKKSKRSLDCKNGKQRTAQSMKVRILLQSSCSHNGRIPEVSPSRTARYFESINKPEVWPTGVTIKRYSFFVDPDTPNSNF</sequence>
<accession>A0ABD2P134</accession>
<keyword evidence="2" id="KW-1185">Reference proteome</keyword>
<protein>
    <submittedName>
        <fullName evidence="1">Uncharacterized protein</fullName>
    </submittedName>
</protein>
<name>A0ABD2P134_9CUCU</name>
<gene>
    <name evidence="1" type="ORF">HHI36_018678</name>
</gene>
<evidence type="ECO:0000313" key="1">
    <source>
        <dbReference type="EMBL" id="KAL3284520.1"/>
    </source>
</evidence>
<dbReference type="EMBL" id="JABFTP020000165">
    <property type="protein sequence ID" value="KAL3284520.1"/>
    <property type="molecule type" value="Genomic_DNA"/>
</dbReference>
<comment type="caution">
    <text evidence="1">The sequence shown here is derived from an EMBL/GenBank/DDBJ whole genome shotgun (WGS) entry which is preliminary data.</text>
</comment>
<reference evidence="1 2" key="1">
    <citation type="journal article" date="2021" name="BMC Biol.">
        <title>Horizontally acquired antibacterial genes associated with adaptive radiation of ladybird beetles.</title>
        <authorList>
            <person name="Li H.S."/>
            <person name="Tang X.F."/>
            <person name="Huang Y.H."/>
            <person name="Xu Z.Y."/>
            <person name="Chen M.L."/>
            <person name="Du X.Y."/>
            <person name="Qiu B.Y."/>
            <person name="Chen P.T."/>
            <person name="Zhang W."/>
            <person name="Slipinski A."/>
            <person name="Escalona H.E."/>
            <person name="Waterhouse R.M."/>
            <person name="Zwick A."/>
            <person name="Pang H."/>
        </authorList>
    </citation>
    <scope>NUCLEOTIDE SEQUENCE [LARGE SCALE GENOMIC DNA]</scope>
    <source>
        <strain evidence="1">SYSU2018</strain>
    </source>
</reference>